<keyword evidence="7 8" id="KW-0472">Membrane</keyword>
<dbReference type="GeneID" id="61305867"/>
<dbReference type="AlphaFoldDB" id="A0AAQ1JW34"/>
<dbReference type="InterPro" id="IPR001851">
    <property type="entry name" value="ABC_transp_permease"/>
</dbReference>
<feature type="transmembrane region" description="Helical" evidence="8">
    <location>
        <begin position="51"/>
        <end position="70"/>
    </location>
</feature>
<evidence type="ECO:0000256" key="2">
    <source>
        <dbReference type="ARBA" id="ARBA00022448"/>
    </source>
</evidence>
<keyword evidence="6 8" id="KW-1133">Transmembrane helix</keyword>
<accession>A0AAQ1JW34</accession>
<comment type="subcellular location">
    <subcellularLocation>
        <location evidence="1">Cell membrane</location>
        <topology evidence="1">Multi-pass membrane protein</topology>
    </subcellularLocation>
</comment>
<organism evidence="9 10">
    <name type="scientific">Paraburkholderia tropica</name>
    <dbReference type="NCBI Taxonomy" id="92647"/>
    <lineage>
        <taxon>Bacteria</taxon>
        <taxon>Pseudomonadati</taxon>
        <taxon>Pseudomonadota</taxon>
        <taxon>Betaproteobacteria</taxon>
        <taxon>Burkholderiales</taxon>
        <taxon>Burkholderiaceae</taxon>
        <taxon>Paraburkholderia</taxon>
    </lineage>
</organism>
<proteinExistence type="predicted"/>
<feature type="transmembrane region" description="Helical" evidence="8">
    <location>
        <begin position="172"/>
        <end position="196"/>
    </location>
</feature>
<keyword evidence="5 8" id="KW-0812">Transmembrane</keyword>
<protein>
    <submittedName>
        <fullName evidence="9">Monosaccharide ABC transporter membrane protein, CUT2 family</fullName>
    </submittedName>
</protein>
<evidence type="ECO:0000256" key="8">
    <source>
        <dbReference type="SAM" id="Phobius"/>
    </source>
</evidence>
<evidence type="ECO:0000256" key="4">
    <source>
        <dbReference type="ARBA" id="ARBA00022519"/>
    </source>
</evidence>
<dbReference type="EMBL" id="FNZM01000013">
    <property type="protein sequence ID" value="SEK03305.1"/>
    <property type="molecule type" value="Genomic_DNA"/>
</dbReference>
<keyword evidence="3" id="KW-1003">Cell membrane</keyword>
<reference evidence="9 10" key="1">
    <citation type="submission" date="2016-10" db="EMBL/GenBank/DDBJ databases">
        <authorList>
            <person name="Varghese N."/>
            <person name="Submissions S."/>
        </authorList>
    </citation>
    <scope>NUCLEOTIDE SEQUENCE [LARGE SCALE GENOMIC DNA]</scope>
    <source>
        <strain evidence="9 10">LMG 22274</strain>
    </source>
</reference>
<dbReference type="GO" id="GO:0022857">
    <property type="term" value="F:transmembrane transporter activity"/>
    <property type="evidence" value="ECO:0007669"/>
    <property type="project" value="InterPro"/>
</dbReference>
<evidence type="ECO:0000256" key="7">
    <source>
        <dbReference type="ARBA" id="ARBA00023136"/>
    </source>
</evidence>
<feature type="transmembrane region" description="Helical" evidence="8">
    <location>
        <begin position="226"/>
        <end position="245"/>
    </location>
</feature>
<name>A0AAQ1JW34_9BURK</name>
<sequence length="331" mass="34844">MDAPSFDGARRAASRTGIKHLTSRLKPIHLTLALIVVVGAFMAIGNDQFLSLYNINTILDFGAILLIAALGQMFVILIGGIDLSVGGTISLVSVVFITLVHRIGYWAYPCCLALGLALGYINGVILTRVKIPSFIATLGTGGIITSLAYLVSPRPVSAAPGDYSMLDIVNGNVFSISNVFIIGALVFCAVAVFLRFTRTGRNIYFVGSNIRMAWMSGTDIAQSRNVPFMISGVCAALVGIIISSVRFGGDPVVGTSYVLNSIAAVVVGGTALTGGAGGVLNVLFGTLFLSMLDNGMNVIGVDQYFQQAIYGAMIIFGVAVTFDRKKTPIIK</sequence>
<evidence type="ECO:0000256" key="5">
    <source>
        <dbReference type="ARBA" id="ARBA00022692"/>
    </source>
</evidence>
<feature type="transmembrane region" description="Helical" evidence="8">
    <location>
        <begin position="257"/>
        <end position="284"/>
    </location>
</feature>
<dbReference type="RefSeq" id="WP_074985536.1">
    <property type="nucleotide sequence ID" value="NZ_CADFGN010000001.1"/>
</dbReference>
<dbReference type="Pfam" id="PF02653">
    <property type="entry name" value="BPD_transp_2"/>
    <property type="match status" value="1"/>
</dbReference>
<feature type="transmembrane region" description="Helical" evidence="8">
    <location>
        <begin position="106"/>
        <end position="126"/>
    </location>
</feature>
<dbReference type="GO" id="GO:0005886">
    <property type="term" value="C:plasma membrane"/>
    <property type="evidence" value="ECO:0007669"/>
    <property type="project" value="UniProtKB-SubCell"/>
</dbReference>
<keyword evidence="4" id="KW-0997">Cell inner membrane</keyword>
<dbReference type="Proteomes" id="UP000183529">
    <property type="component" value="Unassembled WGS sequence"/>
</dbReference>
<evidence type="ECO:0000256" key="1">
    <source>
        <dbReference type="ARBA" id="ARBA00004651"/>
    </source>
</evidence>
<dbReference type="CDD" id="cd06579">
    <property type="entry name" value="TM_PBP1_transp_AraH_like"/>
    <property type="match status" value="1"/>
</dbReference>
<gene>
    <name evidence="9" type="ORF">SAMN05216550_113283</name>
</gene>
<dbReference type="PANTHER" id="PTHR32196">
    <property type="entry name" value="ABC TRANSPORTER PERMEASE PROTEIN YPHD-RELATED-RELATED"/>
    <property type="match status" value="1"/>
</dbReference>
<feature type="transmembrane region" description="Helical" evidence="8">
    <location>
        <begin position="77"/>
        <end position="100"/>
    </location>
</feature>
<feature type="transmembrane region" description="Helical" evidence="8">
    <location>
        <begin position="304"/>
        <end position="322"/>
    </location>
</feature>
<dbReference type="PANTHER" id="PTHR32196:SF21">
    <property type="entry name" value="ABC TRANSPORTER PERMEASE PROTEIN YPHD-RELATED"/>
    <property type="match status" value="1"/>
</dbReference>
<feature type="transmembrane region" description="Helical" evidence="8">
    <location>
        <begin position="28"/>
        <end position="45"/>
    </location>
</feature>
<comment type="caution">
    <text evidence="9">The sequence shown here is derived from an EMBL/GenBank/DDBJ whole genome shotgun (WGS) entry which is preliminary data.</text>
</comment>
<feature type="transmembrane region" description="Helical" evidence="8">
    <location>
        <begin position="133"/>
        <end position="152"/>
    </location>
</feature>
<evidence type="ECO:0000256" key="6">
    <source>
        <dbReference type="ARBA" id="ARBA00022989"/>
    </source>
</evidence>
<keyword evidence="2" id="KW-0813">Transport</keyword>
<evidence type="ECO:0000313" key="10">
    <source>
        <dbReference type="Proteomes" id="UP000183529"/>
    </source>
</evidence>
<evidence type="ECO:0000313" key="9">
    <source>
        <dbReference type="EMBL" id="SEK03305.1"/>
    </source>
</evidence>
<evidence type="ECO:0000256" key="3">
    <source>
        <dbReference type="ARBA" id="ARBA00022475"/>
    </source>
</evidence>